<dbReference type="STRING" id="909613.UO65_1255"/>
<evidence type="ECO:0000313" key="1">
    <source>
        <dbReference type="EMBL" id="EWC63578.1"/>
    </source>
</evidence>
<keyword evidence="2" id="KW-1185">Reference proteome</keyword>
<reference evidence="1 2" key="1">
    <citation type="journal article" date="2014" name="Genome Announc.">
        <title>Draft Genome Sequence of the Antitrypanosomally Active Sponge-Associated Bacterium Actinokineospora sp. Strain EG49.</title>
        <authorList>
            <person name="Harjes J."/>
            <person name="Ryu T."/>
            <person name="Abdelmohsen U.R."/>
            <person name="Moitinho-Silva L."/>
            <person name="Horn H."/>
            <person name="Ravasi T."/>
            <person name="Hentschel U."/>
        </authorList>
    </citation>
    <scope>NUCLEOTIDE SEQUENCE [LARGE SCALE GENOMIC DNA]</scope>
    <source>
        <strain evidence="1 2">EG49</strain>
    </source>
</reference>
<protein>
    <submittedName>
        <fullName evidence="1">Uncharacterized protein</fullName>
    </submittedName>
</protein>
<accession>W7ITA7</accession>
<evidence type="ECO:0000313" key="2">
    <source>
        <dbReference type="Proteomes" id="UP000019277"/>
    </source>
</evidence>
<proteinExistence type="predicted"/>
<comment type="caution">
    <text evidence="1">The sequence shown here is derived from an EMBL/GenBank/DDBJ whole genome shotgun (WGS) entry which is preliminary data.</text>
</comment>
<dbReference type="AlphaFoldDB" id="W7ITA7"/>
<name>W7ITA7_9PSEU</name>
<organism evidence="1 2">
    <name type="scientific">Actinokineospora spheciospongiae</name>
    <dbReference type="NCBI Taxonomy" id="909613"/>
    <lineage>
        <taxon>Bacteria</taxon>
        <taxon>Bacillati</taxon>
        <taxon>Actinomycetota</taxon>
        <taxon>Actinomycetes</taxon>
        <taxon>Pseudonocardiales</taxon>
        <taxon>Pseudonocardiaceae</taxon>
        <taxon>Actinokineospora</taxon>
    </lineage>
</organism>
<gene>
    <name evidence="1" type="ORF">UO65_1255</name>
</gene>
<sequence>MAYTVAPRCARPAALRDLYKDAGSIIRDAAPEITTSRSE</sequence>
<dbReference type="EMBL" id="AYXG01000043">
    <property type="protein sequence ID" value="EWC63578.1"/>
    <property type="molecule type" value="Genomic_DNA"/>
</dbReference>
<accession>A0A8E2X4U8</accession>
<dbReference type="Proteomes" id="UP000019277">
    <property type="component" value="Unassembled WGS sequence"/>
</dbReference>